<feature type="transmembrane region" description="Helical" evidence="5">
    <location>
        <begin position="240"/>
        <end position="262"/>
    </location>
</feature>
<keyword evidence="8" id="KW-1185">Reference proteome</keyword>
<evidence type="ECO:0000256" key="1">
    <source>
        <dbReference type="ARBA" id="ARBA00004651"/>
    </source>
</evidence>
<sequence>MLKDGPITIPALLRRFWRRIGLTWLLTLFETALTALIPLFIGFAIDGLLAQDTHALFQLVIVMAALIVVSVARRAYDTRVFGTVRVEVGKAQAARGREQPISMLNARLGMGRELVDFLENDLPMVMAALVQLVVSIIVLLAFDTMLAFAGAVAVVAMLLIYALFHRRFYRLNGHLNQQNERQISILEARKPRRLLSHLSHLRRIEVRLSDTESGLYGAIFIVLLGVVVFNLWYATTTLHITIGAIFSVVTYSWEFVDSAIALPVSLQGWSRLSEITKRINPAT</sequence>
<reference evidence="8" key="2">
    <citation type="submission" date="2024-01" db="EMBL/GenBank/DDBJ databases">
        <title>Roseobacter fucihabitans sp. nov., isolated from the brown alga Fucus spiralis.</title>
        <authorList>
            <person name="Hahnke S."/>
            <person name="Berger M."/>
            <person name="Schlingloff A."/>
            <person name="Athale I."/>
            <person name="Neumann-Schaal M."/>
            <person name="Adenaya A."/>
            <person name="Poehlein A."/>
            <person name="Daniel R."/>
            <person name="Pertersen J."/>
            <person name="Brinkhoff T."/>
        </authorList>
    </citation>
    <scope>NUCLEOTIDE SEQUENCE [LARGE SCALE GENOMIC DNA]</scope>
    <source>
        <strain evidence="8">B14</strain>
    </source>
</reference>
<organism evidence="7 8">
    <name type="scientific">Roseobacter fucihabitans</name>
    <dbReference type="NCBI Taxonomy" id="1537242"/>
    <lineage>
        <taxon>Bacteria</taxon>
        <taxon>Pseudomonadati</taxon>
        <taxon>Pseudomonadota</taxon>
        <taxon>Alphaproteobacteria</taxon>
        <taxon>Rhodobacterales</taxon>
        <taxon>Roseobacteraceae</taxon>
        <taxon>Roseobacter</taxon>
    </lineage>
</organism>
<feature type="transmembrane region" description="Helical" evidence="5">
    <location>
        <begin position="55"/>
        <end position="72"/>
    </location>
</feature>
<dbReference type="Pfam" id="PF13748">
    <property type="entry name" value="ABC_membrane_3"/>
    <property type="match status" value="1"/>
</dbReference>
<evidence type="ECO:0000256" key="5">
    <source>
        <dbReference type="SAM" id="Phobius"/>
    </source>
</evidence>
<feature type="transmembrane region" description="Helical" evidence="5">
    <location>
        <begin position="21"/>
        <end position="43"/>
    </location>
</feature>
<dbReference type="Proteomes" id="UP001318682">
    <property type="component" value="Chromosome"/>
</dbReference>
<keyword evidence="4 5" id="KW-0472">Membrane</keyword>
<dbReference type="RefSeq" id="WP_187430920.1">
    <property type="nucleotide sequence ID" value="NZ_CP143423.1"/>
</dbReference>
<evidence type="ECO:0000259" key="6">
    <source>
        <dbReference type="PROSITE" id="PS50929"/>
    </source>
</evidence>
<dbReference type="PROSITE" id="PS50929">
    <property type="entry name" value="ABC_TM1F"/>
    <property type="match status" value="1"/>
</dbReference>
<proteinExistence type="predicted"/>
<accession>A0ABZ2BW46</accession>
<evidence type="ECO:0000256" key="4">
    <source>
        <dbReference type="ARBA" id="ARBA00023136"/>
    </source>
</evidence>
<feature type="domain" description="ABC transmembrane type-1" evidence="6">
    <location>
        <begin position="25"/>
        <end position="271"/>
    </location>
</feature>
<keyword evidence="2 5" id="KW-0812">Transmembrane</keyword>
<feature type="transmembrane region" description="Helical" evidence="5">
    <location>
        <begin position="146"/>
        <end position="164"/>
    </location>
</feature>
<protein>
    <recommendedName>
        <fullName evidence="6">ABC transmembrane type-1 domain-containing protein</fullName>
    </recommendedName>
</protein>
<feature type="transmembrane region" description="Helical" evidence="5">
    <location>
        <begin position="122"/>
        <end position="140"/>
    </location>
</feature>
<dbReference type="Gene3D" id="1.20.1560.10">
    <property type="entry name" value="ABC transporter type 1, transmembrane domain"/>
    <property type="match status" value="1"/>
</dbReference>
<evidence type="ECO:0000313" key="7">
    <source>
        <dbReference type="EMBL" id="WVX50208.1"/>
    </source>
</evidence>
<name>A0ABZ2BW46_9RHOB</name>
<reference evidence="7 8" key="1">
    <citation type="submission" date="2015-07" db="EMBL/GenBank/DDBJ databases">
        <authorList>
            <person name="Voget S."/>
            <person name="Dogs M."/>
            <person name="Brinkhoff T.H."/>
            <person name="Daniel R."/>
        </authorList>
    </citation>
    <scope>NUCLEOTIDE SEQUENCE [LARGE SCALE GENOMIC DNA]</scope>
    <source>
        <strain evidence="7 8">B14</strain>
    </source>
</reference>
<evidence type="ECO:0000313" key="8">
    <source>
        <dbReference type="Proteomes" id="UP001318682"/>
    </source>
</evidence>
<evidence type="ECO:0000256" key="2">
    <source>
        <dbReference type="ARBA" id="ARBA00022692"/>
    </source>
</evidence>
<comment type="subcellular location">
    <subcellularLocation>
        <location evidence="1">Cell membrane</location>
        <topology evidence="1">Multi-pass membrane protein</topology>
    </subcellularLocation>
</comment>
<keyword evidence="3 5" id="KW-1133">Transmembrane helix</keyword>
<dbReference type="SUPFAM" id="SSF90123">
    <property type="entry name" value="ABC transporter transmembrane region"/>
    <property type="match status" value="1"/>
</dbReference>
<dbReference type="EMBL" id="CP143423">
    <property type="protein sequence ID" value="WVX50208.1"/>
    <property type="molecule type" value="Genomic_DNA"/>
</dbReference>
<feature type="transmembrane region" description="Helical" evidence="5">
    <location>
        <begin position="213"/>
        <end position="234"/>
    </location>
</feature>
<gene>
    <name evidence="7" type="ORF">ROLI_033050</name>
</gene>
<dbReference type="InterPro" id="IPR011527">
    <property type="entry name" value="ABC1_TM_dom"/>
</dbReference>
<evidence type="ECO:0000256" key="3">
    <source>
        <dbReference type="ARBA" id="ARBA00022989"/>
    </source>
</evidence>
<dbReference type="InterPro" id="IPR036640">
    <property type="entry name" value="ABC1_TM_sf"/>
</dbReference>